<keyword evidence="7" id="KW-1185">Reference proteome</keyword>
<evidence type="ECO:0000256" key="1">
    <source>
        <dbReference type="ARBA" id="ARBA00006484"/>
    </source>
</evidence>
<dbReference type="EMBL" id="JBHMAR010000006">
    <property type="protein sequence ID" value="MFB9735124.1"/>
    <property type="molecule type" value="Genomic_DNA"/>
</dbReference>
<evidence type="ECO:0000256" key="2">
    <source>
        <dbReference type="ARBA" id="ARBA00023002"/>
    </source>
</evidence>
<dbReference type="InterPro" id="IPR057326">
    <property type="entry name" value="KR_dom"/>
</dbReference>
<dbReference type="PRINTS" id="PR00080">
    <property type="entry name" value="SDRFAMILY"/>
</dbReference>
<dbReference type="PANTHER" id="PTHR44196:SF1">
    <property type="entry name" value="DEHYDROGENASE_REDUCTASE SDR FAMILY MEMBER 7B"/>
    <property type="match status" value="1"/>
</dbReference>
<sequence>MQRTRRRGPARRSGTVVVTGASGGVGRATAVAFAARGACVALLARGREGLAAAADDVRRAGGDALVVPVDMADAQAVEDAAQQVAEVFGGIDVWVNNAFAGAFAPFTEITADEFRRVTEVTYLGYVNGTRAALRHMLPRDHGTVVQVGSALAYRGVPLQSAYCGAKHAIQGFNESLRCELLHDGSRVRTTMVQLPAVNTPQFDWVLSRMPGRARPVAPVYQPEVAARAIVHAARHGRRREYWVGGSTAATLLANAVVPGILDRYLARTGYDSQQEPRPHSGPGEPDGTGAGNLTAAGNLWTPADGPHGHDHGSHGRFDDESTADSPQEWASRNRARVAAGLLAGGVGAVFAAGLRRRTAGG</sequence>
<dbReference type="InterPro" id="IPR020904">
    <property type="entry name" value="Sc_DH/Rdtase_CS"/>
</dbReference>
<evidence type="ECO:0000259" key="5">
    <source>
        <dbReference type="SMART" id="SM00822"/>
    </source>
</evidence>
<dbReference type="Gene3D" id="3.40.50.720">
    <property type="entry name" value="NAD(P)-binding Rossmann-like Domain"/>
    <property type="match status" value="1"/>
</dbReference>
<evidence type="ECO:0000256" key="4">
    <source>
        <dbReference type="SAM" id="MobiDB-lite"/>
    </source>
</evidence>
<dbReference type="Pfam" id="PF00106">
    <property type="entry name" value="adh_short"/>
    <property type="match status" value="1"/>
</dbReference>
<dbReference type="PANTHER" id="PTHR44196">
    <property type="entry name" value="DEHYDROGENASE/REDUCTASE SDR FAMILY MEMBER 7B"/>
    <property type="match status" value="1"/>
</dbReference>
<feature type="domain" description="Ketoreductase" evidence="5">
    <location>
        <begin position="14"/>
        <end position="190"/>
    </location>
</feature>
<accession>A0ABV5VBB7</accession>
<comment type="caution">
    <text evidence="6">The sequence shown here is derived from an EMBL/GenBank/DDBJ whole genome shotgun (WGS) entry which is preliminary data.</text>
</comment>
<comment type="similarity">
    <text evidence="1 3">Belongs to the short-chain dehydrogenases/reductases (SDR) family.</text>
</comment>
<gene>
    <name evidence="6" type="ORF">ACFFRO_08260</name>
</gene>
<dbReference type="RefSeq" id="WP_385858526.1">
    <property type="nucleotide sequence ID" value="NZ_JBHMAR010000006.1"/>
</dbReference>
<feature type="compositionally biased region" description="Basic and acidic residues" evidence="4">
    <location>
        <begin position="306"/>
        <end position="319"/>
    </location>
</feature>
<name>A0ABV5VBB7_9ACTN</name>
<evidence type="ECO:0000313" key="7">
    <source>
        <dbReference type="Proteomes" id="UP001589703"/>
    </source>
</evidence>
<evidence type="ECO:0000313" key="6">
    <source>
        <dbReference type="EMBL" id="MFB9735124.1"/>
    </source>
</evidence>
<dbReference type="Proteomes" id="UP001589703">
    <property type="component" value="Unassembled WGS sequence"/>
</dbReference>
<keyword evidence="2" id="KW-0560">Oxidoreductase</keyword>
<feature type="region of interest" description="Disordered" evidence="4">
    <location>
        <begin position="270"/>
        <end position="331"/>
    </location>
</feature>
<protein>
    <submittedName>
        <fullName evidence="6">SDR family oxidoreductase</fullName>
    </submittedName>
</protein>
<dbReference type="PROSITE" id="PS00061">
    <property type="entry name" value="ADH_SHORT"/>
    <property type="match status" value="1"/>
</dbReference>
<dbReference type="SUPFAM" id="SSF51735">
    <property type="entry name" value="NAD(P)-binding Rossmann-fold domains"/>
    <property type="match status" value="1"/>
</dbReference>
<dbReference type="SMART" id="SM00822">
    <property type="entry name" value="PKS_KR"/>
    <property type="match status" value="1"/>
</dbReference>
<organism evidence="6 7">
    <name type="scientific">Streptomyces thermocoprophilus</name>
    <dbReference type="NCBI Taxonomy" id="78356"/>
    <lineage>
        <taxon>Bacteria</taxon>
        <taxon>Bacillati</taxon>
        <taxon>Actinomycetota</taxon>
        <taxon>Actinomycetes</taxon>
        <taxon>Kitasatosporales</taxon>
        <taxon>Streptomycetaceae</taxon>
        <taxon>Streptomyces</taxon>
    </lineage>
</organism>
<dbReference type="PRINTS" id="PR00081">
    <property type="entry name" value="GDHRDH"/>
</dbReference>
<dbReference type="NCBIfam" id="NF005495">
    <property type="entry name" value="PRK07109.1"/>
    <property type="match status" value="1"/>
</dbReference>
<reference evidence="6 7" key="1">
    <citation type="submission" date="2024-09" db="EMBL/GenBank/DDBJ databases">
        <authorList>
            <person name="Sun Q."/>
            <person name="Mori K."/>
        </authorList>
    </citation>
    <scope>NUCLEOTIDE SEQUENCE [LARGE SCALE GENOMIC DNA]</scope>
    <source>
        <strain evidence="6 7">JCM 10918</strain>
    </source>
</reference>
<evidence type="ECO:0000256" key="3">
    <source>
        <dbReference type="RuleBase" id="RU000363"/>
    </source>
</evidence>
<dbReference type="InterPro" id="IPR036291">
    <property type="entry name" value="NAD(P)-bd_dom_sf"/>
</dbReference>
<dbReference type="InterPro" id="IPR002347">
    <property type="entry name" value="SDR_fam"/>
</dbReference>
<proteinExistence type="inferred from homology"/>